<dbReference type="InterPro" id="IPR029045">
    <property type="entry name" value="ClpP/crotonase-like_dom_sf"/>
</dbReference>
<dbReference type="PANTHER" id="PTHR11941:SF54">
    <property type="entry name" value="ENOYL-COA HYDRATASE, MITOCHONDRIAL"/>
    <property type="match status" value="1"/>
</dbReference>
<protein>
    <submittedName>
        <fullName evidence="3">Enoyl-CoA hydratase/isomerase family protein</fullName>
    </submittedName>
</protein>
<proteinExistence type="inferred from homology"/>
<evidence type="ECO:0000256" key="1">
    <source>
        <dbReference type="ARBA" id="ARBA00005254"/>
    </source>
</evidence>
<name>A0A933SB12_UNCEI</name>
<comment type="similarity">
    <text evidence="1 2">Belongs to the enoyl-CoA hydratase/isomerase family.</text>
</comment>
<dbReference type="PROSITE" id="PS00166">
    <property type="entry name" value="ENOYL_COA_HYDRATASE"/>
    <property type="match status" value="1"/>
</dbReference>
<dbReference type="PANTHER" id="PTHR11941">
    <property type="entry name" value="ENOYL-COA HYDRATASE-RELATED"/>
    <property type="match status" value="1"/>
</dbReference>
<dbReference type="Pfam" id="PF00378">
    <property type="entry name" value="ECH_1"/>
    <property type="match status" value="1"/>
</dbReference>
<evidence type="ECO:0000313" key="4">
    <source>
        <dbReference type="Proteomes" id="UP000696931"/>
    </source>
</evidence>
<sequence length="252" mass="26841">MSWKTHVEQGVATLTLDAPPLNILTRAVLAELRTVLATLEATPELRAVRLTAAGRHFSAGADVGEHLPPQYEELIPEFCDTIERLARLPLPVIAAVRGRCLGGGFELAMAADVIVAGEGATFGQPEIVLGVTAPVACVILPRLSQHGFAAELLFAGDAVSSTRARAAGVVQHVVPDETVEDEALAIARRIARHSAAALRATKATLLDSAVKPLGEALRAASDDYVTKLMKTEDALEGLNAFLEKRPAQWRHR</sequence>
<dbReference type="Gene3D" id="3.90.226.10">
    <property type="entry name" value="2-enoyl-CoA Hydratase, Chain A, domain 1"/>
    <property type="match status" value="1"/>
</dbReference>
<comment type="caution">
    <text evidence="3">The sequence shown here is derived from an EMBL/GenBank/DDBJ whole genome shotgun (WGS) entry which is preliminary data.</text>
</comment>
<evidence type="ECO:0000256" key="2">
    <source>
        <dbReference type="RuleBase" id="RU003707"/>
    </source>
</evidence>
<dbReference type="GO" id="GO:0003824">
    <property type="term" value="F:catalytic activity"/>
    <property type="evidence" value="ECO:0007669"/>
    <property type="project" value="InterPro"/>
</dbReference>
<gene>
    <name evidence="3" type="ORF">HZA61_07065</name>
</gene>
<dbReference type="InterPro" id="IPR018376">
    <property type="entry name" value="Enoyl-CoA_hyd/isom_CS"/>
</dbReference>
<dbReference type="SUPFAM" id="SSF52096">
    <property type="entry name" value="ClpP/crotonase"/>
    <property type="match status" value="1"/>
</dbReference>
<dbReference type="AlphaFoldDB" id="A0A933SB12"/>
<evidence type="ECO:0000313" key="3">
    <source>
        <dbReference type="EMBL" id="MBI5169231.1"/>
    </source>
</evidence>
<accession>A0A933SB12</accession>
<dbReference type="CDD" id="cd06558">
    <property type="entry name" value="crotonase-like"/>
    <property type="match status" value="1"/>
</dbReference>
<dbReference type="EMBL" id="JACRIW010000047">
    <property type="protein sequence ID" value="MBI5169231.1"/>
    <property type="molecule type" value="Genomic_DNA"/>
</dbReference>
<dbReference type="InterPro" id="IPR001753">
    <property type="entry name" value="Enoyl-CoA_hydra/iso"/>
</dbReference>
<dbReference type="Proteomes" id="UP000696931">
    <property type="component" value="Unassembled WGS sequence"/>
</dbReference>
<dbReference type="GO" id="GO:0006635">
    <property type="term" value="P:fatty acid beta-oxidation"/>
    <property type="evidence" value="ECO:0007669"/>
    <property type="project" value="TreeGrafter"/>
</dbReference>
<reference evidence="3" key="1">
    <citation type="submission" date="2020-07" db="EMBL/GenBank/DDBJ databases">
        <title>Huge and variable diversity of episymbiotic CPR bacteria and DPANN archaea in groundwater ecosystems.</title>
        <authorList>
            <person name="He C.Y."/>
            <person name="Keren R."/>
            <person name="Whittaker M."/>
            <person name="Farag I.F."/>
            <person name="Doudna J."/>
            <person name="Cate J.H.D."/>
            <person name="Banfield J.F."/>
        </authorList>
    </citation>
    <scope>NUCLEOTIDE SEQUENCE</scope>
    <source>
        <strain evidence="3">NC_groundwater_1813_Pr3_B-0.1um_71_17</strain>
    </source>
</reference>
<organism evidence="3 4">
    <name type="scientific">Eiseniibacteriota bacterium</name>
    <dbReference type="NCBI Taxonomy" id="2212470"/>
    <lineage>
        <taxon>Bacteria</taxon>
        <taxon>Candidatus Eiseniibacteriota</taxon>
    </lineage>
</organism>